<dbReference type="InterPro" id="IPR036397">
    <property type="entry name" value="RNaseH_sf"/>
</dbReference>
<protein>
    <submittedName>
        <fullName evidence="2">Related to transposase, putative-Phytophthora infestans</fullName>
    </submittedName>
</protein>
<dbReference type="eggNOG" id="ENOG502S808">
    <property type="taxonomic scope" value="Eukaryota"/>
</dbReference>
<reference evidence="2 3" key="1">
    <citation type="journal article" date="2011" name="PLoS Pathog.">
        <title>Endophytic Life Strategies Decoded by Genome and Transcriptome Analyses of the Mutualistic Root Symbiont Piriformospora indica.</title>
        <authorList>
            <person name="Zuccaro A."/>
            <person name="Lahrmann U."/>
            <person name="Guldener U."/>
            <person name="Langen G."/>
            <person name="Pfiffi S."/>
            <person name="Biedenkopf D."/>
            <person name="Wong P."/>
            <person name="Samans B."/>
            <person name="Grimm C."/>
            <person name="Basiewicz M."/>
            <person name="Murat C."/>
            <person name="Martin F."/>
            <person name="Kogel K.H."/>
        </authorList>
    </citation>
    <scope>NUCLEOTIDE SEQUENCE [LARGE SCALE GENOMIC DNA]</scope>
    <source>
        <strain evidence="2 3">DSM 11827</strain>
    </source>
</reference>
<evidence type="ECO:0000259" key="1">
    <source>
        <dbReference type="Pfam" id="PF13358"/>
    </source>
</evidence>
<evidence type="ECO:0000313" key="2">
    <source>
        <dbReference type="EMBL" id="CCA76208.1"/>
    </source>
</evidence>
<name>G4TY15_SERID</name>
<dbReference type="OMA" id="HVKGRIN"/>
<dbReference type="OrthoDB" id="2266637at2759"/>
<dbReference type="Pfam" id="PF13358">
    <property type="entry name" value="DDE_3"/>
    <property type="match status" value="1"/>
</dbReference>
<dbReference type="PANTHER" id="PTHR46564">
    <property type="entry name" value="TRANSPOSASE"/>
    <property type="match status" value="1"/>
</dbReference>
<sequence>MFTADQLVSVDESSKDGRTLYRRYGWSPRGETAHRTVDFPRGERWSLLPALTIDGYIAKRIVKGSIDGLEFLDFILEDVTPQLPKMNPYPLSRSVLLLDNCSIHKMQHLVDAVTAAGCKIRFLPPYAPELNPIEESFAAVKAALRRHFRYIGTLSGDEALEIACDAVTGEKAKAWFAHSGYYP</sequence>
<dbReference type="InterPro" id="IPR038717">
    <property type="entry name" value="Tc1-like_DDE_dom"/>
</dbReference>
<dbReference type="PANTHER" id="PTHR46564:SF1">
    <property type="entry name" value="TRANSPOSASE"/>
    <property type="match status" value="1"/>
</dbReference>
<dbReference type="EMBL" id="CAFZ01000649">
    <property type="protein sequence ID" value="CCA76208.1"/>
    <property type="molecule type" value="Genomic_DNA"/>
</dbReference>
<accession>G4TY15</accession>
<dbReference type="STRING" id="1109443.G4TY15"/>
<dbReference type="Gene3D" id="3.30.420.10">
    <property type="entry name" value="Ribonuclease H-like superfamily/Ribonuclease H"/>
    <property type="match status" value="1"/>
</dbReference>
<dbReference type="AlphaFoldDB" id="G4TY15"/>
<feature type="domain" description="Tc1-like transposase DDE" evidence="1">
    <location>
        <begin position="6"/>
        <end position="148"/>
    </location>
</feature>
<evidence type="ECO:0000313" key="3">
    <source>
        <dbReference type="Proteomes" id="UP000007148"/>
    </source>
</evidence>
<dbReference type="HOGENOM" id="CLU_056788_10_2_1"/>
<dbReference type="GO" id="GO:0003676">
    <property type="term" value="F:nucleic acid binding"/>
    <property type="evidence" value="ECO:0007669"/>
    <property type="project" value="InterPro"/>
</dbReference>
<gene>
    <name evidence="2" type="ORF">PIIN_10201</name>
</gene>
<keyword evidence="3" id="KW-1185">Reference proteome</keyword>
<dbReference type="Proteomes" id="UP000007148">
    <property type="component" value="Unassembled WGS sequence"/>
</dbReference>
<dbReference type="InParanoid" id="G4TY15"/>
<organism evidence="2 3">
    <name type="scientific">Serendipita indica (strain DSM 11827)</name>
    <name type="common">Root endophyte fungus</name>
    <name type="synonym">Piriformospora indica</name>
    <dbReference type="NCBI Taxonomy" id="1109443"/>
    <lineage>
        <taxon>Eukaryota</taxon>
        <taxon>Fungi</taxon>
        <taxon>Dikarya</taxon>
        <taxon>Basidiomycota</taxon>
        <taxon>Agaricomycotina</taxon>
        <taxon>Agaricomycetes</taxon>
        <taxon>Sebacinales</taxon>
        <taxon>Serendipitaceae</taxon>
        <taxon>Serendipita</taxon>
    </lineage>
</organism>
<proteinExistence type="predicted"/>
<comment type="caution">
    <text evidence="2">The sequence shown here is derived from an EMBL/GenBank/DDBJ whole genome shotgun (WGS) entry which is preliminary data.</text>
</comment>